<dbReference type="Proteomes" id="UP000253314">
    <property type="component" value="Unassembled WGS sequence"/>
</dbReference>
<dbReference type="OrthoDB" id="2973106at2"/>
<dbReference type="EMBL" id="QOCW01000002">
    <property type="protein sequence ID" value="RBW70920.1"/>
    <property type="molecule type" value="Genomic_DNA"/>
</dbReference>
<protein>
    <submittedName>
        <fullName evidence="2">YfhE family protein</fullName>
    </submittedName>
</protein>
<evidence type="ECO:0000313" key="2">
    <source>
        <dbReference type="EMBL" id="RBW70920.1"/>
    </source>
</evidence>
<dbReference type="AlphaFoldDB" id="A0A366XX01"/>
<evidence type="ECO:0000313" key="3">
    <source>
        <dbReference type="Proteomes" id="UP000253314"/>
    </source>
</evidence>
<organism evidence="2 3">
    <name type="scientific">Bacillus taeanensis</name>
    <dbReference type="NCBI Taxonomy" id="273032"/>
    <lineage>
        <taxon>Bacteria</taxon>
        <taxon>Bacillati</taxon>
        <taxon>Bacillota</taxon>
        <taxon>Bacilli</taxon>
        <taxon>Bacillales</taxon>
        <taxon>Bacillaceae</taxon>
        <taxon>Bacillus</taxon>
    </lineage>
</organism>
<dbReference type="Pfam" id="PF14152">
    <property type="entry name" value="YfhE"/>
    <property type="match status" value="1"/>
</dbReference>
<evidence type="ECO:0000256" key="1">
    <source>
        <dbReference type="SAM" id="MobiDB-lite"/>
    </source>
</evidence>
<name>A0A366XX01_9BACI</name>
<sequence>MAKKTQYQPTQENGHTVTSAQEVEYAKEFKAADTAGGYRKEKVHKAKKENPNLL</sequence>
<dbReference type="InterPro" id="IPR025437">
    <property type="entry name" value="YfhE-like"/>
</dbReference>
<comment type="caution">
    <text evidence="2">The sequence shown here is derived from an EMBL/GenBank/DDBJ whole genome shotgun (WGS) entry which is preliminary data.</text>
</comment>
<feature type="region of interest" description="Disordered" evidence="1">
    <location>
        <begin position="1"/>
        <end position="20"/>
    </location>
</feature>
<accession>A0A366XX01</accession>
<gene>
    <name evidence="2" type="ORF">DS031_02675</name>
</gene>
<keyword evidence="3" id="KW-1185">Reference proteome</keyword>
<dbReference type="RefSeq" id="WP_113804398.1">
    <property type="nucleotide sequence ID" value="NZ_QOCW01000002.1"/>
</dbReference>
<proteinExistence type="predicted"/>
<reference evidence="2 3" key="1">
    <citation type="submission" date="2018-07" db="EMBL/GenBank/DDBJ databases">
        <title>Lottiidibacillus patelloidae gen. nov., sp. nov., isolated from the intestinal tract of a marine limpet and the reclassification of B. taeanensis BH030017T, B. algicola KMM 3737T and B. hwajinpoensis SW-72T as genus Lottiidibacillus.</title>
        <authorList>
            <person name="Liu R."/>
            <person name="Huang Z."/>
        </authorList>
    </citation>
    <scope>NUCLEOTIDE SEQUENCE [LARGE SCALE GENOMIC DNA]</scope>
    <source>
        <strain evidence="2 3">BH030017</strain>
    </source>
</reference>